<feature type="transmembrane region" description="Helical" evidence="2">
    <location>
        <begin position="678"/>
        <end position="698"/>
    </location>
</feature>
<feature type="compositionally biased region" description="Low complexity" evidence="1">
    <location>
        <begin position="1"/>
        <end position="12"/>
    </location>
</feature>
<feature type="transmembrane region" description="Helical" evidence="2">
    <location>
        <begin position="603"/>
        <end position="624"/>
    </location>
</feature>
<dbReference type="Proteomes" id="UP000215902">
    <property type="component" value="Unassembled WGS sequence"/>
</dbReference>
<dbReference type="AlphaFoldDB" id="A0A267EAG6"/>
<accession>A0A267EAG6</accession>
<keyword evidence="2" id="KW-0472">Membrane</keyword>
<keyword evidence="2" id="KW-0812">Transmembrane</keyword>
<name>A0A267EAG6_9PLAT</name>
<sequence length="870" mass="91413">MSDLQSSQPTSSTRRRATPPEPPTPLEAALSAGAADAELERLLDRRDEFGDDALTEEVERADTEADAAVLSLLTRPRLAERCWQPALFAAARCGRFGLLQRLRDADPAAWRRAVRSAGPDGRRVLHHAAAGGRVEAMLRLLRMLRMHHHQQQQPEAAMDDAGAEEEAPDEAEEAADGADEKRRAEKNLEQEAEALDTEEDFAELVYAVDCRGRTFLSELADLHPQALPELWPAELPGGLARVLELLDPPLQGLTDLPDRQAALETVAIAQEPVKRIVRSLSDLPDGERSDAARQLVRLSQSASSPKLLPALLRLGLVRPADCEQSFVLELVKAGWLTAASQLMRLQQTRLVETCVAVAAACGSARPLEQPRPRPAATPGGLAASAGRWLKSGEQAGDDASVDSGASNRERLRREAVTVALNALDAVYSGADGHWKARVHRHFFSGGGGAGALALADAAPELLAAPALAEYADRRWADGPDAAAGCLGFGSPAGGPPRFSPRTKHAARLLSLLLFQLLLTVQAAVGAGRTAARWSGLETVLVIWLLLQLVQEIASPAWDGGSALPPLPPLISALLLPVSACAVSGIGLIVWAVASGVPGPGVLLAAKILLCLSAALWSCRLLAALRPCRLAGLPVQQLLLVLRRDCWPMAASLLPGFTLGAAPLVSLLVAVTYAASSPAYSILVGVCLFLLLLLCWLLGARFCVTLAEAGDLAVGRQRRCRLAAAEALTPAGCLPAPLNIAYAVPQALLLGRRLRDRLTGQADADIEAAAALNRQDVYGNGCQGGGGGGDVGAASGQLLLGGGTGGGGGGSWGRRTRRTGSSSCSKPLRFAESGTISSGPGRRRAKGGSICFFSAAFASLKCTDPGWLKVH</sequence>
<evidence type="ECO:0000313" key="3">
    <source>
        <dbReference type="EMBL" id="PAA58563.1"/>
    </source>
</evidence>
<protein>
    <submittedName>
        <fullName evidence="3">Uncharacterized protein</fullName>
    </submittedName>
</protein>
<proteinExistence type="predicted"/>
<feature type="region of interest" description="Disordered" evidence="1">
    <location>
        <begin position="148"/>
        <end position="186"/>
    </location>
</feature>
<feature type="region of interest" description="Disordered" evidence="1">
    <location>
        <begin position="803"/>
        <end position="843"/>
    </location>
</feature>
<comment type="caution">
    <text evidence="3">The sequence shown here is derived from an EMBL/GenBank/DDBJ whole genome shotgun (WGS) entry which is preliminary data.</text>
</comment>
<feature type="transmembrane region" description="Helical" evidence="2">
    <location>
        <begin position="645"/>
        <end position="672"/>
    </location>
</feature>
<evidence type="ECO:0000313" key="4">
    <source>
        <dbReference type="Proteomes" id="UP000215902"/>
    </source>
</evidence>
<dbReference type="InterPro" id="IPR036770">
    <property type="entry name" value="Ankyrin_rpt-contain_sf"/>
</dbReference>
<evidence type="ECO:0000256" key="1">
    <source>
        <dbReference type="SAM" id="MobiDB-lite"/>
    </source>
</evidence>
<gene>
    <name evidence="3" type="ORF">BOX15_Mlig027838g2</name>
</gene>
<dbReference type="EMBL" id="NIVC01002360">
    <property type="protein sequence ID" value="PAA58563.1"/>
    <property type="molecule type" value="Genomic_DNA"/>
</dbReference>
<feature type="transmembrane region" description="Helical" evidence="2">
    <location>
        <begin position="569"/>
        <end position="591"/>
    </location>
</feature>
<keyword evidence="4" id="KW-1185">Reference proteome</keyword>
<evidence type="ECO:0000256" key="2">
    <source>
        <dbReference type="SAM" id="Phobius"/>
    </source>
</evidence>
<feature type="region of interest" description="Disordered" evidence="1">
    <location>
        <begin position="1"/>
        <end position="27"/>
    </location>
</feature>
<feature type="compositionally biased region" description="Acidic residues" evidence="1">
    <location>
        <begin position="157"/>
        <end position="177"/>
    </location>
</feature>
<dbReference type="Gene3D" id="1.25.40.20">
    <property type="entry name" value="Ankyrin repeat-containing domain"/>
    <property type="match status" value="1"/>
</dbReference>
<organism evidence="3 4">
    <name type="scientific">Macrostomum lignano</name>
    <dbReference type="NCBI Taxonomy" id="282301"/>
    <lineage>
        <taxon>Eukaryota</taxon>
        <taxon>Metazoa</taxon>
        <taxon>Spiralia</taxon>
        <taxon>Lophotrochozoa</taxon>
        <taxon>Platyhelminthes</taxon>
        <taxon>Rhabditophora</taxon>
        <taxon>Macrostomorpha</taxon>
        <taxon>Macrostomida</taxon>
        <taxon>Macrostomidae</taxon>
        <taxon>Macrostomum</taxon>
    </lineage>
</organism>
<keyword evidence="2" id="KW-1133">Transmembrane helix</keyword>
<reference evidence="3 4" key="1">
    <citation type="submission" date="2017-06" db="EMBL/GenBank/DDBJ databases">
        <title>A platform for efficient transgenesis in Macrostomum lignano, a flatworm model organism for stem cell research.</title>
        <authorList>
            <person name="Berezikov E."/>
        </authorList>
    </citation>
    <scope>NUCLEOTIDE SEQUENCE [LARGE SCALE GENOMIC DNA]</scope>
    <source>
        <strain evidence="3">DV1</strain>
        <tissue evidence="3">Whole organism</tissue>
    </source>
</reference>